<dbReference type="RefSeq" id="WP_067679019.1">
    <property type="nucleotide sequence ID" value="NZ_CP016591.1"/>
</dbReference>
<accession>A0A1B2AE32</accession>
<name>A0A1B2AE32_9SPHN</name>
<proteinExistence type="predicted"/>
<evidence type="ECO:0000313" key="1">
    <source>
        <dbReference type="EMBL" id="ANY20397.1"/>
    </source>
</evidence>
<sequence length="276" mass="31153">MTGDLNINLPDIPEESHSFLRRIFGPLAEVGDLLSDKIRFYRWKSSLETINRAKQIAAEHGFEAQEVPFKTLIPLLENASLEDEASPLIDKWANLLATASFDPKYIENIFISMLSRFSVKELELLERFVCPELISDIGADKEVTQVVLDASVSGATSALVDTISSLIGKRSKLEYRSDLENYIDSLPQFSQHILIEKVGIDFVPFVEDDLYSRFDEVENFQARSILLSEMLLTCTQFRHTFRDFTFYANIVTPSSLGIAFVVACRGDLLPEKVASK</sequence>
<dbReference type="Proteomes" id="UP000092932">
    <property type="component" value="Chromosome"/>
</dbReference>
<reference evidence="1 2" key="1">
    <citation type="submission" date="2016-07" db="EMBL/GenBank/DDBJ databases">
        <title>Complete genome sequence of Altererythrobacter dongtanensis KCTC 22672, a type strain with esterase isolated from tidal flat.</title>
        <authorList>
            <person name="Cheng H."/>
            <person name="Wu Y.-H."/>
            <person name="Zhou P."/>
            <person name="Huo Y.-Y."/>
            <person name="Wang C.-S."/>
            <person name="Xu X.-W."/>
        </authorList>
    </citation>
    <scope>NUCLEOTIDE SEQUENCE [LARGE SCALE GENOMIC DNA]</scope>
    <source>
        <strain evidence="1 2">KCTC 22672</strain>
    </source>
</reference>
<dbReference type="Pfam" id="PF14337">
    <property type="entry name" value="Abi_alpha"/>
    <property type="match status" value="1"/>
</dbReference>
<dbReference type="EMBL" id="CP016591">
    <property type="protein sequence ID" value="ANY20397.1"/>
    <property type="molecule type" value="Genomic_DNA"/>
</dbReference>
<keyword evidence="2" id="KW-1185">Reference proteome</keyword>
<organism evidence="1 2">
    <name type="scientific">Tsuneonella dongtanensis</name>
    <dbReference type="NCBI Taxonomy" id="692370"/>
    <lineage>
        <taxon>Bacteria</taxon>
        <taxon>Pseudomonadati</taxon>
        <taxon>Pseudomonadota</taxon>
        <taxon>Alphaproteobacteria</taxon>
        <taxon>Sphingomonadales</taxon>
        <taxon>Erythrobacteraceae</taxon>
        <taxon>Tsuneonella</taxon>
    </lineage>
</organism>
<dbReference type="InterPro" id="IPR025506">
    <property type="entry name" value="Abi_alpha"/>
</dbReference>
<protein>
    <recommendedName>
        <fullName evidence="3">DUF4393 domain-containing protein</fullName>
    </recommendedName>
</protein>
<evidence type="ECO:0008006" key="3">
    <source>
        <dbReference type="Google" id="ProtNLM"/>
    </source>
</evidence>
<dbReference type="KEGG" id="ado:A6F68_01887"/>
<dbReference type="OrthoDB" id="8454306at2"/>
<dbReference type="AlphaFoldDB" id="A0A1B2AE32"/>
<gene>
    <name evidence="1" type="ORF">A6F68_01887</name>
</gene>
<dbReference type="STRING" id="692370.A6F68_01887"/>
<evidence type="ECO:0000313" key="2">
    <source>
        <dbReference type="Proteomes" id="UP000092932"/>
    </source>
</evidence>